<accession>A0A915KL37</accession>
<proteinExistence type="predicted"/>
<evidence type="ECO:0000313" key="2">
    <source>
        <dbReference type="WBParaSite" id="nRc.2.0.1.t38743-RA"/>
    </source>
</evidence>
<dbReference type="AlphaFoldDB" id="A0A915KL37"/>
<sequence length="229" mass="25837">MDNGQISLQPFSMMNDEAMNKFSFTELPTFNLLPSLEEINKVSEAPIMVTLDDEIRAREMLHESMRSLFKDINKMSIPQDSVGPFMTGIFQQSRTVNFKISKDDGGWNIRAEVLVDGKSFKFYMQLSQNGWVEADARALSLKSNAEKDAFSVAYNLASDEDGLAVMALSEEQKYLNTDNVNALCGRRSGRKRRVALSYCGLSTDEKVPTVQIIHVTRPPKSERMEFGKD</sequence>
<dbReference type="WBParaSite" id="nRc.2.0.1.t38743-RA">
    <property type="protein sequence ID" value="nRc.2.0.1.t38743-RA"/>
    <property type="gene ID" value="nRc.2.0.1.g38743"/>
</dbReference>
<reference evidence="2" key="1">
    <citation type="submission" date="2022-11" db="UniProtKB">
        <authorList>
            <consortium name="WormBaseParasite"/>
        </authorList>
    </citation>
    <scope>IDENTIFICATION</scope>
</reference>
<evidence type="ECO:0000313" key="1">
    <source>
        <dbReference type="Proteomes" id="UP000887565"/>
    </source>
</evidence>
<organism evidence="1 2">
    <name type="scientific">Romanomermis culicivorax</name>
    <name type="common">Nematode worm</name>
    <dbReference type="NCBI Taxonomy" id="13658"/>
    <lineage>
        <taxon>Eukaryota</taxon>
        <taxon>Metazoa</taxon>
        <taxon>Ecdysozoa</taxon>
        <taxon>Nematoda</taxon>
        <taxon>Enoplea</taxon>
        <taxon>Dorylaimia</taxon>
        <taxon>Mermithida</taxon>
        <taxon>Mermithoidea</taxon>
        <taxon>Mermithidae</taxon>
        <taxon>Romanomermis</taxon>
    </lineage>
</organism>
<name>A0A915KL37_ROMCU</name>
<dbReference type="Proteomes" id="UP000887565">
    <property type="component" value="Unplaced"/>
</dbReference>
<keyword evidence="1" id="KW-1185">Reference proteome</keyword>
<protein>
    <submittedName>
        <fullName evidence="2">Uncharacterized protein</fullName>
    </submittedName>
</protein>